<evidence type="ECO:0000256" key="5">
    <source>
        <dbReference type="ARBA" id="ARBA00023251"/>
    </source>
</evidence>
<evidence type="ECO:0000259" key="7">
    <source>
        <dbReference type="PROSITE" id="PS51012"/>
    </source>
</evidence>
<dbReference type="InterPro" id="IPR013525">
    <property type="entry name" value="ABC2_TM"/>
</dbReference>
<reference evidence="8" key="1">
    <citation type="submission" date="2021-03" db="EMBL/GenBank/DDBJ databases">
        <title>X isolated from Micromonospora tulbaghiae.</title>
        <authorList>
            <person name="Stennett H.L."/>
        </authorList>
    </citation>
    <scope>NUCLEOTIDE SEQUENCE</scope>
    <source>
        <strain evidence="8">28M1-20</strain>
    </source>
</reference>
<dbReference type="AlphaFoldDB" id="A0AAW4JK41"/>
<feature type="transmembrane region" description="Helical" evidence="6">
    <location>
        <begin position="236"/>
        <end position="254"/>
    </location>
</feature>
<proteinExistence type="inferred from homology"/>
<evidence type="ECO:0000256" key="6">
    <source>
        <dbReference type="RuleBase" id="RU361157"/>
    </source>
</evidence>
<dbReference type="PANTHER" id="PTHR43229">
    <property type="entry name" value="NODULATION PROTEIN J"/>
    <property type="match status" value="1"/>
</dbReference>
<evidence type="ECO:0000256" key="1">
    <source>
        <dbReference type="ARBA" id="ARBA00004141"/>
    </source>
</evidence>
<keyword evidence="4 6" id="KW-0472">Membrane</keyword>
<dbReference type="PROSITE" id="PS51012">
    <property type="entry name" value="ABC_TM2"/>
    <property type="match status" value="1"/>
</dbReference>
<keyword evidence="3 6" id="KW-1133">Transmembrane helix</keyword>
<protein>
    <recommendedName>
        <fullName evidence="6">Transport permease protein</fullName>
    </recommendedName>
</protein>
<gene>
    <name evidence="8" type="ORF">J5U46_03170</name>
</gene>
<keyword evidence="6" id="KW-1003">Cell membrane</keyword>
<organism evidence="8 9">
    <name type="scientific">Micromonospora tulbaghiae</name>
    <dbReference type="NCBI Taxonomy" id="479978"/>
    <lineage>
        <taxon>Bacteria</taxon>
        <taxon>Bacillati</taxon>
        <taxon>Actinomycetota</taxon>
        <taxon>Actinomycetes</taxon>
        <taxon>Micromonosporales</taxon>
        <taxon>Micromonosporaceae</taxon>
        <taxon>Micromonospora</taxon>
    </lineage>
</organism>
<evidence type="ECO:0000313" key="9">
    <source>
        <dbReference type="Proteomes" id="UP000669887"/>
    </source>
</evidence>
<dbReference type="GO" id="GO:0046677">
    <property type="term" value="P:response to antibiotic"/>
    <property type="evidence" value="ECO:0007669"/>
    <property type="project" value="UniProtKB-KW"/>
</dbReference>
<dbReference type="InterPro" id="IPR000412">
    <property type="entry name" value="ABC_2_transport"/>
</dbReference>
<keyword evidence="5" id="KW-0046">Antibiotic resistance</keyword>
<comment type="caution">
    <text evidence="8">The sequence shown here is derived from an EMBL/GenBank/DDBJ whole genome shotgun (WGS) entry which is preliminary data.</text>
</comment>
<feature type="transmembrane region" description="Helical" evidence="6">
    <location>
        <begin position="25"/>
        <end position="48"/>
    </location>
</feature>
<feature type="transmembrane region" description="Helical" evidence="6">
    <location>
        <begin position="184"/>
        <end position="206"/>
    </location>
</feature>
<dbReference type="InterPro" id="IPR051784">
    <property type="entry name" value="Nod_factor_ABC_transporter"/>
</dbReference>
<evidence type="ECO:0000313" key="8">
    <source>
        <dbReference type="EMBL" id="MBO4139156.1"/>
    </source>
</evidence>
<sequence>MSTLAHTVGDSATMLRRNLKHAIRYPSLTAVVIALPVIFLLLFVYVFGGTLGDGLGGVAGGRSAYVDYVTPGILLLAMTGAAQGTAISVAMDMTEGIVARFRTMSIARAAVLTGHVVGAVTQTLLGLVVVVGVALLVGFRPDAGPAQWLAAAGLLTLTAFAITWLSVALGMVPKSVESASNLPMPLMLLPFLGSGFVPTASMPRWLAWFAEHQPFTPIMETLRGLLLAGPVDGGDALAAVAWCAGVSLLGYLWARRLYDRDPSR</sequence>
<dbReference type="PIRSF" id="PIRSF006648">
    <property type="entry name" value="DrrB"/>
    <property type="match status" value="1"/>
</dbReference>
<feature type="transmembrane region" description="Helical" evidence="6">
    <location>
        <begin position="148"/>
        <end position="172"/>
    </location>
</feature>
<dbReference type="GO" id="GO:0043190">
    <property type="term" value="C:ATP-binding cassette (ABC) transporter complex"/>
    <property type="evidence" value="ECO:0007669"/>
    <property type="project" value="InterPro"/>
</dbReference>
<dbReference type="Proteomes" id="UP000669887">
    <property type="component" value="Unassembled WGS sequence"/>
</dbReference>
<comment type="similarity">
    <text evidence="6">Belongs to the ABC-2 integral membrane protein family.</text>
</comment>
<accession>A0AAW4JK41</accession>
<dbReference type="PANTHER" id="PTHR43229:SF2">
    <property type="entry name" value="NODULATION PROTEIN J"/>
    <property type="match status" value="1"/>
</dbReference>
<feature type="domain" description="ABC transmembrane type-2" evidence="7">
    <location>
        <begin position="27"/>
        <end position="261"/>
    </location>
</feature>
<evidence type="ECO:0000256" key="4">
    <source>
        <dbReference type="ARBA" id="ARBA00023136"/>
    </source>
</evidence>
<keyword evidence="2 6" id="KW-0812">Transmembrane</keyword>
<dbReference type="EMBL" id="JAGFVQ010000004">
    <property type="protein sequence ID" value="MBO4139156.1"/>
    <property type="molecule type" value="Genomic_DNA"/>
</dbReference>
<dbReference type="GO" id="GO:0140359">
    <property type="term" value="F:ABC-type transporter activity"/>
    <property type="evidence" value="ECO:0007669"/>
    <property type="project" value="InterPro"/>
</dbReference>
<dbReference type="Pfam" id="PF01061">
    <property type="entry name" value="ABC2_membrane"/>
    <property type="match status" value="1"/>
</dbReference>
<name>A0AAW4JK41_9ACTN</name>
<feature type="transmembrane region" description="Helical" evidence="6">
    <location>
        <begin position="68"/>
        <end position="91"/>
    </location>
</feature>
<evidence type="ECO:0000256" key="2">
    <source>
        <dbReference type="ARBA" id="ARBA00022692"/>
    </source>
</evidence>
<feature type="transmembrane region" description="Helical" evidence="6">
    <location>
        <begin position="112"/>
        <end position="136"/>
    </location>
</feature>
<dbReference type="InterPro" id="IPR047817">
    <property type="entry name" value="ABC2_TM_bact-type"/>
</dbReference>
<dbReference type="RefSeq" id="WP_208576453.1">
    <property type="nucleotide sequence ID" value="NZ_JAGFVQ010000004.1"/>
</dbReference>
<evidence type="ECO:0000256" key="3">
    <source>
        <dbReference type="ARBA" id="ARBA00022989"/>
    </source>
</evidence>
<keyword evidence="6" id="KW-0813">Transport</keyword>
<comment type="subcellular location">
    <subcellularLocation>
        <location evidence="6">Cell membrane</location>
        <topology evidence="6">Multi-pass membrane protein</topology>
    </subcellularLocation>
    <subcellularLocation>
        <location evidence="1">Membrane</location>
        <topology evidence="1">Multi-pass membrane protein</topology>
    </subcellularLocation>
</comment>